<feature type="region of interest" description="Disordered" evidence="1">
    <location>
        <begin position="290"/>
        <end position="314"/>
    </location>
</feature>
<organism evidence="3 4">
    <name type="scientific">Selenomonas ruminantium</name>
    <dbReference type="NCBI Taxonomy" id="971"/>
    <lineage>
        <taxon>Bacteria</taxon>
        <taxon>Bacillati</taxon>
        <taxon>Bacillota</taxon>
        <taxon>Negativicutes</taxon>
        <taxon>Selenomonadales</taxon>
        <taxon>Selenomonadaceae</taxon>
        <taxon>Selenomonas</taxon>
    </lineage>
</organism>
<reference evidence="3" key="1">
    <citation type="submission" date="2019-04" db="EMBL/GenBank/DDBJ databases">
        <title>Evolution of Biomass-Degrading Anaerobic Consortia Revealed by Metagenomics.</title>
        <authorList>
            <person name="Peng X."/>
        </authorList>
    </citation>
    <scope>NUCLEOTIDE SEQUENCE</scope>
    <source>
        <strain evidence="3">SIG242</strain>
    </source>
</reference>
<feature type="compositionally biased region" description="Low complexity" evidence="1">
    <location>
        <begin position="386"/>
        <end position="397"/>
    </location>
</feature>
<accession>A0A927WH92</accession>
<sequence length="448" mass="49987">MGARFNKTNFVTTQFYQLPVQFYTDNKYRSLTQNAKVAYAILRNQAQLSYRNGFFEDNGDVYIYYSWKKLEEVIGVSHGTVKKILSDLEQIGLIERCKQFYNSASKIYVRQLDEPESAEQLVSDDICPENIADDVIQEIKQVNEIANMDFNELSEAMANGSVKPFVDKHLSTAGSSTKNVLSESKNYTSSSITPGSDKNYTPKVQNLYSGGVQKMNSRCIENEQGVQKVAMGCIKSDTQTISNINIQSNTDSYPEDRERTERGKGIDARARARIFVDNPSDLSVQDAKELDSNSLHETSESLNQQPRAIQNSPGQEDISEIIKLYTENIQYNPVPLVINALQNLYSKYGKEIIVEAITQTALSSTAQEKKGFNYVASVAERLAGKKNNNYTSNSKSTDIPDASLNSIKPMPNKSAKPSMEDSQKNIHGMLEQYYTANAGNMSEGANGL</sequence>
<dbReference type="InterPro" id="IPR010724">
    <property type="entry name" value="RepA_N"/>
</dbReference>
<proteinExistence type="predicted"/>
<evidence type="ECO:0000259" key="2">
    <source>
        <dbReference type="Pfam" id="PF06970"/>
    </source>
</evidence>
<gene>
    <name evidence="3" type="ORF">E7203_04550</name>
</gene>
<evidence type="ECO:0000313" key="4">
    <source>
        <dbReference type="Proteomes" id="UP000772151"/>
    </source>
</evidence>
<dbReference type="AlphaFoldDB" id="A0A927WH92"/>
<feature type="region of interest" description="Disordered" evidence="1">
    <location>
        <begin position="177"/>
        <end position="198"/>
    </location>
</feature>
<dbReference type="EMBL" id="SVCA01000003">
    <property type="protein sequence ID" value="MBE6084726.1"/>
    <property type="molecule type" value="Genomic_DNA"/>
</dbReference>
<feature type="region of interest" description="Disordered" evidence="1">
    <location>
        <begin position="386"/>
        <end position="421"/>
    </location>
</feature>
<dbReference type="Proteomes" id="UP000772151">
    <property type="component" value="Unassembled WGS sequence"/>
</dbReference>
<dbReference type="Pfam" id="PF06970">
    <property type="entry name" value="RepA_N"/>
    <property type="match status" value="1"/>
</dbReference>
<feature type="compositionally biased region" description="Polar residues" evidence="1">
    <location>
        <begin position="292"/>
        <end position="314"/>
    </location>
</feature>
<dbReference type="RefSeq" id="WP_303668799.1">
    <property type="nucleotide sequence ID" value="NZ_SVCA01000003.1"/>
</dbReference>
<evidence type="ECO:0000256" key="1">
    <source>
        <dbReference type="SAM" id="MobiDB-lite"/>
    </source>
</evidence>
<evidence type="ECO:0000313" key="3">
    <source>
        <dbReference type="EMBL" id="MBE6084726.1"/>
    </source>
</evidence>
<comment type="caution">
    <text evidence="3">The sequence shown here is derived from an EMBL/GenBank/DDBJ whole genome shotgun (WGS) entry which is preliminary data.</text>
</comment>
<feature type="domain" description="Replication initiator A N-terminal" evidence="2">
    <location>
        <begin position="14"/>
        <end position="88"/>
    </location>
</feature>
<protein>
    <recommendedName>
        <fullName evidence="2">Replication initiator A N-terminal domain-containing protein</fullName>
    </recommendedName>
</protein>
<name>A0A927WH92_SELRU</name>